<dbReference type="PROSITE" id="PS51257">
    <property type="entry name" value="PROKAR_LIPOPROTEIN"/>
    <property type="match status" value="1"/>
</dbReference>
<evidence type="ECO:0000313" key="4">
    <source>
        <dbReference type="Proteomes" id="UP000439591"/>
    </source>
</evidence>
<organism evidence="1 3">
    <name type="scientific">Zhongshania aliphaticivorans</name>
    <dbReference type="NCBI Taxonomy" id="1470434"/>
    <lineage>
        <taxon>Bacteria</taxon>
        <taxon>Pseudomonadati</taxon>
        <taxon>Pseudomonadota</taxon>
        <taxon>Gammaproteobacteria</taxon>
        <taxon>Cellvibrionales</taxon>
        <taxon>Spongiibacteraceae</taxon>
        <taxon>Zhongshania</taxon>
    </lineage>
</organism>
<gene>
    <name evidence="1" type="ORF">IHBHHGIJ_00240</name>
    <name evidence="2" type="ORF">KFEGEMFD_00909</name>
</gene>
<keyword evidence="3" id="KW-1185">Reference proteome</keyword>
<dbReference type="InterPro" id="IPR012334">
    <property type="entry name" value="Pectin_lyas_fold"/>
</dbReference>
<reference evidence="3 4" key="1">
    <citation type="submission" date="2019-11" db="EMBL/GenBank/DDBJ databases">
        <authorList>
            <person name="Holert J."/>
        </authorList>
    </citation>
    <scope>NUCLEOTIDE SEQUENCE [LARGE SCALE GENOMIC DNA]</scope>
    <source>
        <strain evidence="2">BC3_2A</strain>
        <strain evidence="1">SB11_1A</strain>
    </source>
</reference>
<evidence type="ECO:0000313" key="1">
    <source>
        <dbReference type="EMBL" id="CAA0080786.1"/>
    </source>
</evidence>
<accession>A0A5S9MX96</accession>
<evidence type="ECO:0008006" key="5">
    <source>
        <dbReference type="Google" id="ProtNLM"/>
    </source>
</evidence>
<dbReference type="Proteomes" id="UP000439591">
    <property type="component" value="Unassembled WGS sequence"/>
</dbReference>
<sequence length="707" mass="74540">MKRRTVIDQPPTRLTGVVMLFILMASLVSCGGSGGGGSTLSSIVVNSLLDEASPSGDTVTLRSAIAAASSGQQITFDPSLDGGTIDLSVVGEEHTVLVGEVLGFDTANNISFLIGYFDRDYGRSALFAAKDLIIDASNLSNGITLNWNGTEPARILAVDGDLTLSNVAVTGGHSMFTTAADVGQHPDDEQASTLARGAGLAVWGVATLRNCRIYDNHAVGDDQDTSRDGGAYGGGVYADTVVMENCIVSGNTVSGGGAAGGGVFAVGGRDTGVAVSSISQSAITENRITGLFAYGGGVYSDGGGIGLSTRIHVSNSTIARNVVEPLLLPSFLFSLLDIGYWRGGGVYMSNGYMQIRGSTIVENQVYGKPRNTEIDKPNLAGGIAATIGNAHAVEDMIIGQSIVVDNTVHEIGGVDASGYTIARSYSHDIFTGSVFEFRSLGYNRIGVIDFSQILVPIGEPAWASLSRKHYPQTNDIDGVVGAEVLGDETRSAFIPSAGLESDPFAVLYYAPVGTALNQVPGDDYLLTEVLGELDGPENEGMTPLLLPLVLDRIEAIYAQVGFVSEFRDYFENYLADIDSDTEGAQQYRNCDDVLINTLEQAFWCGPSQTWPQEEYNFAYIEFWHHLDRALAGEIAAVNVDQITDLGPAVINDDVWTELLGASGGSFNGITVRLSERTSNVSLLATDQLGQARPANALGDIGAIEVDN</sequence>
<dbReference type="RefSeq" id="WP_159266951.1">
    <property type="nucleotide sequence ID" value="NZ_CACSIK010000001.1"/>
</dbReference>
<dbReference type="AlphaFoldDB" id="A0A5S9MX96"/>
<dbReference type="EMBL" id="CACSIM010000001">
    <property type="protein sequence ID" value="CAA0085490.1"/>
    <property type="molecule type" value="Genomic_DNA"/>
</dbReference>
<evidence type="ECO:0000313" key="2">
    <source>
        <dbReference type="EMBL" id="CAA0085490.1"/>
    </source>
</evidence>
<dbReference type="Proteomes" id="UP000435877">
    <property type="component" value="Unassembled WGS sequence"/>
</dbReference>
<dbReference type="Gene3D" id="2.160.20.10">
    <property type="entry name" value="Single-stranded right-handed beta-helix, Pectin lyase-like"/>
    <property type="match status" value="1"/>
</dbReference>
<protein>
    <recommendedName>
        <fullName evidence="5">Right handed beta helix domain-containing protein</fullName>
    </recommendedName>
</protein>
<dbReference type="SUPFAM" id="SSF51126">
    <property type="entry name" value="Pectin lyase-like"/>
    <property type="match status" value="1"/>
</dbReference>
<dbReference type="EMBL" id="CACSIK010000001">
    <property type="protein sequence ID" value="CAA0080786.1"/>
    <property type="molecule type" value="Genomic_DNA"/>
</dbReference>
<proteinExistence type="predicted"/>
<dbReference type="InterPro" id="IPR011050">
    <property type="entry name" value="Pectin_lyase_fold/virulence"/>
</dbReference>
<name>A0A5S9MX96_9GAMM</name>
<evidence type="ECO:0000313" key="3">
    <source>
        <dbReference type="Proteomes" id="UP000435877"/>
    </source>
</evidence>
<dbReference type="OrthoDB" id="5413007at2"/>